<evidence type="ECO:0000313" key="2">
    <source>
        <dbReference type="EMBL" id="MBF8149633.1"/>
    </source>
</evidence>
<comment type="caution">
    <text evidence="2">The sequence shown here is derived from an EMBL/GenBank/DDBJ whole genome shotgun (WGS) entry which is preliminary data.</text>
</comment>
<reference evidence="2 3" key="1">
    <citation type="submission" date="2020-11" db="EMBL/GenBank/DDBJ databases">
        <title>Winogradskyella marina sp. nov., isolated from marine sediment.</title>
        <authorList>
            <person name="Bo J."/>
            <person name="Wang S."/>
            <person name="Song X."/>
            <person name="Du Z."/>
        </authorList>
    </citation>
    <scope>NUCLEOTIDE SEQUENCE [LARGE SCALE GENOMIC DNA]</scope>
    <source>
        <strain evidence="2 3">F6397</strain>
    </source>
</reference>
<dbReference type="RefSeq" id="WP_195870905.1">
    <property type="nucleotide sequence ID" value="NZ_JADOET010000004.1"/>
</dbReference>
<evidence type="ECO:0000256" key="1">
    <source>
        <dbReference type="SAM" id="Phobius"/>
    </source>
</evidence>
<keyword evidence="3" id="KW-1185">Reference proteome</keyword>
<dbReference type="Proteomes" id="UP000611215">
    <property type="component" value="Unassembled WGS sequence"/>
</dbReference>
<protein>
    <submittedName>
        <fullName evidence="2">Uncharacterized protein</fullName>
    </submittedName>
</protein>
<organism evidence="2 3">
    <name type="scientific">Winogradskyella marina</name>
    <dbReference type="NCBI Taxonomy" id="2785530"/>
    <lineage>
        <taxon>Bacteria</taxon>
        <taxon>Pseudomonadati</taxon>
        <taxon>Bacteroidota</taxon>
        <taxon>Flavobacteriia</taxon>
        <taxon>Flavobacteriales</taxon>
        <taxon>Flavobacteriaceae</taxon>
        <taxon>Winogradskyella</taxon>
    </lineage>
</organism>
<keyword evidence="1" id="KW-1133">Transmembrane helix</keyword>
<keyword evidence="1" id="KW-0812">Transmembrane</keyword>
<sequence>MNTKINWVVEGLIFGIIMLVFSSILDLIADDFTFDRFWIKILIWLIGGLVYGLLMKLLRDRKATK</sequence>
<dbReference type="EMBL" id="JADOET010000004">
    <property type="protein sequence ID" value="MBF8149633.1"/>
    <property type="molecule type" value="Genomic_DNA"/>
</dbReference>
<feature type="transmembrane region" description="Helical" evidence="1">
    <location>
        <begin position="37"/>
        <end position="58"/>
    </location>
</feature>
<keyword evidence="1" id="KW-0472">Membrane</keyword>
<accession>A0ABS0EGQ7</accession>
<evidence type="ECO:0000313" key="3">
    <source>
        <dbReference type="Proteomes" id="UP000611215"/>
    </source>
</evidence>
<name>A0ABS0EGQ7_9FLAO</name>
<feature type="transmembrane region" description="Helical" evidence="1">
    <location>
        <begin position="7"/>
        <end position="25"/>
    </location>
</feature>
<gene>
    <name evidence="2" type="ORF">ITJ86_06965</name>
</gene>
<proteinExistence type="predicted"/>